<dbReference type="InterPro" id="IPR057326">
    <property type="entry name" value="KR_dom"/>
</dbReference>
<name>A0AAV8Q9H1_ENSVE</name>
<evidence type="ECO:0000259" key="4">
    <source>
        <dbReference type="SMART" id="SM00822"/>
    </source>
</evidence>
<comment type="similarity">
    <text evidence="1">Belongs to the short-chain dehydrogenases/reductases (SDR) family.</text>
</comment>
<organism evidence="5 6">
    <name type="scientific">Ensete ventricosum</name>
    <name type="common">Abyssinian banana</name>
    <name type="synonym">Musa ensete</name>
    <dbReference type="NCBI Taxonomy" id="4639"/>
    <lineage>
        <taxon>Eukaryota</taxon>
        <taxon>Viridiplantae</taxon>
        <taxon>Streptophyta</taxon>
        <taxon>Embryophyta</taxon>
        <taxon>Tracheophyta</taxon>
        <taxon>Spermatophyta</taxon>
        <taxon>Magnoliopsida</taxon>
        <taxon>Liliopsida</taxon>
        <taxon>Zingiberales</taxon>
        <taxon>Musaceae</taxon>
        <taxon>Ensete</taxon>
    </lineage>
</organism>
<evidence type="ECO:0000256" key="2">
    <source>
        <dbReference type="ARBA" id="ARBA00023002"/>
    </source>
</evidence>
<dbReference type="InterPro" id="IPR020904">
    <property type="entry name" value="Sc_DH/Rdtase_CS"/>
</dbReference>
<dbReference type="FunFam" id="3.40.50.720:FF:000084">
    <property type="entry name" value="Short-chain dehydrogenase reductase"/>
    <property type="match status" value="1"/>
</dbReference>
<dbReference type="Pfam" id="PF13561">
    <property type="entry name" value="adh_short_C2"/>
    <property type="match status" value="1"/>
</dbReference>
<dbReference type="PRINTS" id="PR00081">
    <property type="entry name" value="GDHRDH"/>
</dbReference>
<dbReference type="InterPro" id="IPR002347">
    <property type="entry name" value="SDR_fam"/>
</dbReference>
<evidence type="ECO:0000313" key="6">
    <source>
        <dbReference type="Proteomes" id="UP001222027"/>
    </source>
</evidence>
<protein>
    <recommendedName>
        <fullName evidence="4">Ketoreductase domain-containing protein</fullName>
    </recommendedName>
</protein>
<dbReference type="GO" id="GO:0016614">
    <property type="term" value="F:oxidoreductase activity, acting on CH-OH group of donors"/>
    <property type="evidence" value="ECO:0007669"/>
    <property type="project" value="UniProtKB-ARBA"/>
</dbReference>
<dbReference type="AlphaFoldDB" id="A0AAV8Q9H1"/>
<dbReference type="InterPro" id="IPR036291">
    <property type="entry name" value="NAD(P)-bd_dom_sf"/>
</dbReference>
<comment type="caution">
    <text evidence="5">The sequence shown here is derived from an EMBL/GenBank/DDBJ whole genome shotgun (WGS) entry which is preliminary data.</text>
</comment>
<keyword evidence="2" id="KW-0560">Oxidoreductase</keyword>
<dbReference type="PROSITE" id="PS00061">
    <property type="entry name" value="ADH_SHORT"/>
    <property type="match status" value="1"/>
</dbReference>
<dbReference type="SUPFAM" id="SSF51735">
    <property type="entry name" value="NAD(P)-binding Rossmann-fold domains"/>
    <property type="match status" value="1"/>
</dbReference>
<dbReference type="Gene3D" id="3.40.50.720">
    <property type="entry name" value="NAD(P)-binding Rossmann-like Domain"/>
    <property type="match status" value="1"/>
</dbReference>
<dbReference type="PANTHER" id="PTHR48107:SF8">
    <property type="entry name" value="OS06G0185100 PROTEIN"/>
    <property type="match status" value="1"/>
</dbReference>
<dbReference type="Proteomes" id="UP001222027">
    <property type="component" value="Unassembled WGS sequence"/>
</dbReference>
<feature type="region of interest" description="Disordered" evidence="3">
    <location>
        <begin position="1"/>
        <end position="53"/>
    </location>
</feature>
<evidence type="ECO:0000256" key="1">
    <source>
        <dbReference type="ARBA" id="ARBA00006484"/>
    </source>
</evidence>
<gene>
    <name evidence="5" type="ORF">OPV22_029530</name>
</gene>
<feature type="domain" description="Ketoreductase" evidence="4">
    <location>
        <begin position="61"/>
        <end position="248"/>
    </location>
</feature>
<dbReference type="SMART" id="SM00822">
    <property type="entry name" value="PKS_KR"/>
    <property type="match status" value="1"/>
</dbReference>
<sequence>MANGTASPHENGHGSEHDGVMASPSSISIACTPTHEVSRPPHGNGASRARLPTDTLPLQGRVAIVTGGSGGIGSAVTAHLASLGAKVVIGYVGDPTSANRLVSEINSGCTEPGPRAVAVESDVSDEAQVKLLFDRAQLAFGPRIHIVVAAAGVQDPKYPPLAATTLAQWEWVFGTNAKGTFLCCREAANRVVRGGGGRIITMSSSTVASLRPGYSTYSASKGAIEVMTRVLAKELRGTGITVNGVAPGPIATALFYRGKSEERVKAIEAESPLERLGQPEDVAPVVGFLASDAGEWINGQIIRINGGYV</sequence>
<dbReference type="PRINTS" id="PR00080">
    <property type="entry name" value="SDRFAMILY"/>
</dbReference>
<proteinExistence type="inferred from homology"/>
<dbReference type="EMBL" id="JAQQAF010000008">
    <property type="protein sequence ID" value="KAJ8466978.1"/>
    <property type="molecule type" value="Genomic_DNA"/>
</dbReference>
<feature type="compositionally biased region" description="Basic and acidic residues" evidence="3">
    <location>
        <begin position="10"/>
        <end position="19"/>
    </location>
</feature>
<reference evidence="5 6" key="1">
    <citation type="submission" date="2022-12" db="EMBL/GenBank/DDBJ databases">
        <title>Chromosome-scale assembly of the Ensete ventricosum genome.</title>
        <authorList>
            <person name="Dussert Y."/>
            <person name="Stocks J."/>
            <person name="Wendawek A."/>
            <person name="Woldeyes F."/>
            <person name="Nichols R.A."/>
            <person name="Borrell J.S."/>
        </authorList>
    </citation>
    <scope>NUCLEOTIDE SEQUENCE [LARGE SCALE GENOMIC DNA]</scope>
    <source>
        <strain evidence="6">cv. Maze</strain>
        <tissue evidence="5">Seeds</tissue>
    </source>
</reference>
<evidence type="ECO:0000256" key="3">
    <source>
        <dbReference type="SAM" id="MobiDB-lite"/>
    </source>
</evidence>
<keyword evidence="6" id="KW-1185">Reference proteome</keyword>
<dbReference type="PANTHER" id="PTHR48107">
    <property type="entry name" value="NADPH-DEPENDENT ALDEHYDE REDUCTASE-LIKE PROTEIN, CHLOROPLASTIC-RELATED"/>
    <property type="match status" value="1"/>
</dbReference>
<accession>A0AAV8Q9H1</accession>
<evidence type="ECO:0000313" key="5">
    <source>
        <dbReference type="EMBL" id="KAJ8466978.1"/>
    </source>
</evidence>